<dbReference type="Proteomes" id="UP001153069">
    <property type="component" value="Unassembled WGS sequence"/>
</dbReference>
<dbReference type="AlphaFoldDB" id="A0A9N8DPJ8"/>
<dbReference type="Gene3D" id="2.60.120.620">
    <property type="entry name" value="q2cbj1_9rhob like domain"/>
    <property type="match status" value="1"/>
</dbReference>
<gene>
    <name evidence="3" type="ORF">SEMRO_247_G098130.1</name>
</gene>
<evidence type="ECO:0000313" key="3">
    <source>
        <dbReference type="EMBL" id="CAB9505905.1"/>
    </source>
</evidence>
<protein>
    <submittedName>
        <fullName evidence="3">Uncharacterized protein</fullName>
    </submittedName>
</protein>
<keyword evidence="2" id="KW-0812">Transmembrane</keyword>
<feature type="transmembrane region" description="Helical" evidence="2">
    <location>
        <begin position="505"/>
        <end position="523"/>
    </location>
</feature>
<evidence type="ECO:0000313" key="4">
    <source>
        <dbReference type="Proteomes" id="UP001153069"/>
    </source>
</evidence>
<name>A0A9N8DPJ8_9STRA</name>
<dbReference type="EMBL" id="CAICTM010000246">
    <property type="protein sequence ID" value="CAB9505905.1"/>
    <property type="molecule type" value="Genomic_DNA"/>
</dbReference>
<dbReference type="SUPFAM" id="SSF51197">
    <property type="entry name" value="Clavaminate synthase-like"/>
    <property type="match status" value="1"/>
</dbReference>
<feature type="region of interest" description="Disordered" evidence="1">
    <location>
        <begin position="752"/>
        <end position="771"/>
    </location>
</feature>
<proteinExistence type="predicted"/>
<keyword evidence="4" id="KW-1185">Reference proteome</keyword>
<evidence type="ECO:0000256" key="2">
    <source>
        <dbReference type="SAM" id="Phobius"/>
    </source>
</evidence>
<keyword evidence="2" id="KW-0472">Membrane</keyword>
<organism evidence="3 4">
    <name type="scientific">Seminavis robusta</name>
    <dbReference type="NCBI Taxonomy" id="568900"/>
    <lineage>
        <taxon>Eukaryota</taxon>
        <taxon>Sar</taxon>
        <taxon>Stramenopiles</taxon>
        <taxon>Ochrophyta</taxon>
        <taxon>Bacillariophyta</taxon>
        <taxon>Bacillariophyceae</taxon>
        <taxon>Bacillariophycidae</taxon>
        <taxon>Naviculales</taxon>
        <taxon>Naviculaceae</taxon>
        <taxon>Seminavis</taxon>
    </lineage>
</organism>
<dbReference type="OrthoDB" id="43557at2759"/>
<dbReference type="Gene3D" id="2.30.30.140">
    <property type="match status" value="1"/>
</dbReference>
<accession>A0A9N8DPJ8</accession>
<dbReference type="InterPro" id="IPR051961">
    <property type="entry name" value="Fungal_Metabolite_Diox"/>
</dbReference>
<comment type="caution">
    <text evidence="3">The sequence shown here is derived from an EMBL/GenBank/DDBJ whole genome shotgun (WGS) entry which is preliminary data.</text>
</comment>
<dbReference type="PANTHER" id="PTHR37563:SF2">
    <property type="entry name" value="PHYTANOYL-COA DIOXYGENASE FAMILY PROTEIN (AFU_ORTHOLOGUE AFUA_2G03330)"/>
    <property type="match status" value="1"/>
</dbReference>
<dbReference type="PANTHER" id="PTHR37563">
    <property type="entry name" value="PHYTANOYL-COA DIOXYGENASE FAMILY PROTEIN (AFU_ORTHOLOGUE AFUA_2G03330)"/>
    <property type="match status" value="1"/>
</dbReference>
<feature type="region of interest" description="Disordered" evidence="1">
    <location>
        <begin position="1"/>
        <end position="31"/>
    </location>
</feature>
<evidence type="ECO:0000256" key="1">
    <source>
        <dbReference type="SAM" id="MobiDB-lite"/>
    </source>
</evidence>
<sequence>MMNPSTLVPPTPPSSKTASHDGKNTSSPRTTSPRSRILWIILRTLLMDLPLLLLFTAYTSLYVLEQVHHDYLEPLRKAMKWTEIRSDTEVTSYHYYCTEDDITANSVEELVAEPDWTTDEMVEHMQVHGVTILPDILTNTTADILRAFIVEENKRQEGFWVINGKNRHSFGIQVDQDESIPAALKEIATHPVLKPMLEQVLGRNPAIIEFTAITSTKGAGMQNFHQDVVPEGSAAKYARSFIPSYSLFIPLQDTTKQMGATQICPGTQMCGDGASAEEICEDYAVSAAGDGVWPKGWGALVNQQTTHRGTAYTDPNGMDRVVFILTFAPRPRYNFNAVESRMIGQGGSYSINWQHWGHTLDDFGHAPTKMALPWRTLRSLGLYKPRGSDWGWDMTTVALMRMANGDNGYTRDTLETFVLEQGGFAWLPTWLQGTVDEEEDEDDWPVDGGWHDFLVTTVQKVKEFLAMSHQLALGLAMVGLLLVSAVVALVQDNAHSGAAVLTRNVVRLLILHGVVLALALQYVTSLSQSNWARLVRSGKLFQPFSDPEIHLVAPATEEDPAPYTLPNRNDVLVAPHYDAWYLASYANILEYSQPGNIIWKELIDDHATGFGGLSPSLQNHLCDFLVFDTMLQRHQGRLLHQMEAGRWTDLLDEVAIAFCRQELLREQHPLTSALMRELDFLKGETKFGVWRHTTMQQSTVTNYLGSWTSRILLAGRNPPSAKEPDERPRATVFVQRIGKRCLFPASTVPATPAKQSKIPSSPPTLNEPFRGAWVTTGDTVEGKYQGEHNEYYKGVLMDASADRDSYDVVYNDGEEDLGLCRSCVRPFKPYQVNETVDVRVDGDSFFKAKIVSVTAVKEEERYRIRFLDDDEDNGTYEVSSRDLRRFL</sequence>
<feature type="transmembrane region" description="Helical" evidence="2">
    <location>
        <begin position="471"/>
        <end position="490"/>
    </location>
</feature>
<keyword evidence="2" id="KW-1133">Transmembrane helix</keyword>
<reference evidence="3" key="1">
    <citation type="submission" date="2020-06" db="EMBL/GenBank/DDBJ databases">
        <authorList>
            <consortium name="Plant Systems Biology data submission"/>
        </authorList>
    </citation>
    <scope>NUCLEOTIDE SEQUENCE</scope>
    <source>
        <strain evidence="3">D6</strain>
    </source>
</reference>